<comment type="caution">
    <text evidence="2">The sequence shown here is derived from an EMBL/GenBank/DDBJ whole genome shotgun (WGS) entry which is preliminary data.</text>
</comment>
<dbReference type="OMA" id="TLRWRCK"/>
<feature type="compositionally biased region" description="Basic residues" evidence="1">
    <location>
        <begin position="140"/>
        <end position="149"/>
    </location>
</feature>
<feature type="region of interest" description="Disordered" evidence="1">
    <location>
        <begin position="117"/>
        <end position="174"/>
    </location>
</feature>
<reference evidence="2 3" key="1">
    <citation type="submission" date="2016-03" db="EMBL/GenBank/DDBJ databases">
        <title>Fine-scale spatial genetic structure of a fungal parasite of coffee scale insects.</title>
        <authorList>
            <person name="Jackson D."/>
            <person name="Zemenick K.A."/>
            <person name="Malloure B."/>
            <person name="Quandt C.A."/>
            <person name="James T.Y."/>
        </authorList>
    </citation>
    <scope>NUCLEOTIDE SEQUENCE [LARGE SCALE GENOMIC DNA]</scope>
    <source>
        <strain evidence="2 3">UM487</strain>
    </source>
</reference>
<accession>A0A179IFC4</accession>
<dbReference type="AlphaFoldDB" id="A0A179IFC4"/>
<feature type="compositionally biased region" description="Acidic residues" evidence="1">
    <location>
        <begin position="165"/>
        <end position="174"/>
    </location>
</feature>
<feature type="compositionally biased region" description="Basic and acidic residues" evidence="1">
    <location>
        <begin position="152"/>
        <end position="164"/>
    </location>
</feature>
<dbReference type="EMBL" id="LUKN01001730">
    <property type="protein sequence ID" value="OAR00409.1"/>
    <property type="molecule type" value="Genomic_DNA"/>
</dbReference>
<proteinExistence type="predicted"/>
<dbReference type="Proteomes" id="UP000243081">
    <property type="component" value="Unassembled WGS sequence"/>
</dbReference>
<gene>
    <name evidence="2" type="ORF">LLEC1_01352</name>
</gene>
<dbReference type="PANTHER" id="PTHR35391">
    <property type="entry name" value="C2H2-TYPE DOMAIN-CONTAINING PROTEIN-RELATED"/>
    <property type="match status" value="1"/>
</dbReference>
<evidence type="ECO:0000313" key="2">
    <source>
        <dbReference type="EMBL" id="OAR00409.1"/>
    </source>
</evidence>
<name>A0A179IFC4_CORDF</name>
<evidence type="ECO:0000256" key="1">
    <source>
        <dbReference type="SAM" id="MobiDB-lite"/>
    </source>
</evidence>
<dbReference type="OrthoDB" id="4870353at2759"/>
<keyword evidence="3" id="KW-1185">Reference proteome</keyword>
<organism evidence="2 3">
    <name type="scientific">Cordyceps confragosa</name>
    <name type="common">Lecanicillium lecanii</name>
    <dbReference type="NCBI Taxonomy" id="2714763"/>
    <lineage>
        <taxon>Eukaryota</taxon>
        <taxon>Fungi</taxon>
        <taxon>Dikarya</taxon>
        <taxon>Ascomycota</taxon>
        <taxon>Pezizomycotina</taxon>
        <taxon>Sordariomycetes</taxon>
        <taxon>Hypocreomycetidae</taxon>
        <taxon>Hypocreales</taxon>
        <taxon>Cordycipitaceae</taxon>
        <taxon>Akanthomyces</taxon>
    </lineage>
</organism>
<protein>
    <submittedName>
        <fullName evidence="2">Uncharacterized protein</fullName>
    </submittedName>
</protein>
<feature type="compositionally biased region" description="Polar residues" evidence="1">
    <location>
        <begin position="119"/>
        <end position="129"/>
    </location>
</feature>
<sequence>MSGMDFMEDDVNEDVFLQEGLCPTIAEHATRCSSLFQRKMAIADIVPDPTVMDDQLARFTLWGNNMDVYGPPNVSLDYRLRYSPTVVQILHQLLDVIFETLDSCKCLSVRGSGTDCRSRFSTDGNSPHQVQPVDEQRPPSLKRRRKKQRIGQNRDSEVTTRTDNDDSSDSDCELDQADENVSKITYIARLFRLSSAVRKSAKTNRARIIERYTDDEEANTAIAELRLYTECYIRFRFPEAPDSLRKALVRANELRLRRLYYQRSHRRRVGLSNQNPQLAQNARPQLPKMQEDTRQTVHFAAGVLQKPVGVNKPPGPAGFVPAPATNATTARQTAAGAFYAKSTTEAPRAKSISVNSKLSFPPLPSSPECPYCGVAIEFKNGSRSALWQNHVIRDLEPFICVSPHCLEGEHTATAPPTFETSAAWISHMKNAHGNAWECRAPSHAPITFNEEIQYQEHSIREHGVPETHAEILSSAARRPMLDKLLQCPFNDNFQPPENAEPSPVFASEALQSHIASHMKEIALLTLQKLPSDEDENNMNFDSDKPLEDAVGPELLGFRGSMYSDDDGDAEAANVDLDLEAVGLVPSVSRLELEDQDEARMSRLHHAVQTGDLQLAKSLI</sequence>
<evidence type="ECO:0000313" key="3">
    <source>
        <dbReference type="Proteomes" id="UP000243081"/>
    </source>
</evidence>
<dbReference type="PANTHER" id="PTHR35391:SF7">
    <property type="entry name" value="C2H2-TYPE DOMAIN-CONTAINING PROTEIN"/>
    <property type="match status" value="1"/>
</dbReference>